<protein>
    <recommendedName>
        <fullName evidence="3">Leucine-rich repeat domain-containing protein</fullName>
    </recommendedName>
</protein>
<sequence>MGWISYQMRMGQMHDRIAKRISTQGAVVRWKLERQVPVQHSPGIAGVNFASAFVKQKGGPDWMKRLGAESAFQRIEYIYFRGHSAKQLDALLEEIEPLGRLKGFSTDGVPVSEAQVERILNTLEIESLGISETSIGRRPMPFLRDSKLTWLSFHRTQLSDVALDDLPETLTYFDATRTRITDEGLPKFARLKNLNTLILRRTPTSREAIEKLQSEMPWCEIRWAPLTKP</sequence>
<evidence type="ECO:0000313" key="2">
    <source>
        <dbReference type="Proteomes" id="UP000240009"/>
    </source>
</evidence>
<dbReference type="Gene3D" id="3.80.10.10">
    <property type="entry name" value="Ribonuclease Inhibitor"/>
    <property type="match status" value="1"/>
</dbReference>
<organism evidence="1 2">
    <name type="scientific">Blastopirellula marina</name>
    <dbReference type="NCBI Taxonomy" id="124"/>
    <lineage>
        <taxon>Bacteria</taxon>
        <taxon>Pseudomonadati</taxon>
        <taxon>Planctomycetota</taxon>
        <taxon>Planctomycetia</taxon>
        <taxon>Pirellulales</taxon>
        <taxon>Pirellulaceae</taxon>
        <taxon>Blastopirellula</taxon>
    </lineage>
</organism>
<evidence type="ECO:0000313" key="1">
    <source>
        <dbReference type="EMBL" id="PQO36927.1"/>
    </source>
</evidence>
<name>A0A2S8FXM0_9BACT</name>
<evidence type="ECO:0008006" key="3">
    <source>
        <dbReference type="Google" id="ProtNLM"/>
    </source>
</evidence>
<dbReference type="AlphaFoldDB" id="A0A2S8FXM0"/>
<dbReference type="InterPro" id="IPR032675">
    <property type="entry name" value="LRR_dom_sf"/>
</dbReference>
<proteinExistence type="predicted"/>
<gene>
    <name evidence="1" type="ORF">C5Y96_07125</name>
</gene>
<accession>A0A2S8FXM0</accession>
<dbReference type="SUPFAM" id="SSF52047">
    <property type="entry name" value="RNI-like"/>
    <property type="match status" value="1"/>
</dbReference>
<dbReference type="RefSeq" id="WP_105351387.1">
    <property type="nucleotide sequence ID" value="NZ_PUIA01000017.1"/>
</dbReference>
<reference evidence="1 2" key="1">
    <citation type="submission" date="2018-02" db="EMBL/GenBank/DDBJ databases">
        <title>Comparative genomes isolates from brazilian mangrove.</title>
        <authorList>
            <person name="Araujo J.E."/>
            <person name="Taketani R.G."/>
            <person name="Silva M.C.P."/>
            <person name="Loureco M.V."/>
            <person name="Andreote F.D."/>
        </authorList>
    </citation>
    <scope>NUCLEOTIDE SEQUENCE [LARGE SCALE GENOMIC DNA]</scope>
    <source>
        <strain evidence="1 2">HEX-2 MGV</strain>
    </source>
</reference>
<comment type="caution">
    <text evidence="1">The sequence shown here is derived from an EMBL/GenBank/DDBJ whole genome shotgun (WGS) entry which is preliminary data.</text>
</comment>
<dbReference type="Proteomes" id="UP000240009">
    <property type="component" value="Unassembled WGS sequence"/>
</dbReference>
<dbReference type="OrthoDB" id="290316at2"/>
<dbReference type="EMBL" id="PUIA01000017">
    <property type="protein sequence ID" value="PQO36927.1"/>
    <property type="molecule type" value="Genomic_DNA"/>
</dbReference>